<feature type="region of interest" description="Disordered" evidence="6">
    <location>
        <begin position="393"/>
        <end position="415"/>
    </location>
</feature>
<evidence type="ECO:0000256" key="4">
    <source>
        <dbReference type="ARBA" id="ARBA00022989"/>
    </source>
</evidence>
<reference evidence="8" key="2">
    <citation type="journal article" date="2021" name="PeerJ">
        <title>Extensive microbial diversity within the chicken gut microbiome revealed by metagenomics and culture.</title>
        <authorList>
            <person name="Gilroy R."/>
            <person name="Ravi A."/>
            <person name="Getino M."/>
            <person name="Pursley I."/>
            <person name="Horton D.L."/>
            <person name="Alikhan N.F."/>
            <person name="Baker D."/>
            <person name="Gharbi K."/>
            <person name="Hall N."/>
            <person name="Watson M."/>
            <person name="Adriaenssens E.M."/>
            <person name="Foster-Nyarko E."/>
            <person name="Jarju S."/>
            <person name="Secka A."/>
            <person name="Antonio M."/>
            <person name="Oren A."/>
            <person name="Chaudhuri R.R."/>
            <person name="La Ragione R."/>
            <person name="Hildebrand F."/>
            <person name="Pallen M.J."/>
        </authorList>
    </citation>
    <scope>NUCLEOTIDE SEQUENCE</scope>
    <source>
        <strain evidence="8">11159</strain>
    </source>
</reference>
<dbReference type="InterPro" id="IPR001851">
    <property type="entry name" value="ABC_transp_permease"/>
</dbReference>
<dbReference type="GO" id="GO:0022857">
    <property type="term" value="F:transmembrane transporter activity"/>
    <property type="evidence" value="ECO:0007669"/>
    <property type="project" value="InterPro"/>
</dbReference>
<feature type="transmembrane region" description="Helical" evidence="7">
    <location>
        <begin position="66"/>
        <end position="91"/>
    </location>
</feature>
<dbReference type="PANTHER" id="PTHR47089:SF1">
    <property type="entry name" value="GUANOSINE ABC TRANSPORTER PERMEASE PROTEIN NUPP"/>
    <property type="match status" value="1"/>
</dbReference>
<dbReference type="CDD" id="cd06580">
    <property type="entry name" value="TM_PBP1_transp_TpRbsC_like"/>
    <property type="match status" value="1"/>
</dbReference>
<feature type="transmembrane region" description="Helical" evidence="7">
    <location>
        <begin position="98"/>
        <end position="116"/>
    </location>
</feature>
<comment type="subcellular location">
    <subcellularLocation>
        <location evidence="1">Cell membrane</location>
        <topology evidence="1">Multi-pass membrane protein</topology>
    </subcellularLocation>
</comment>
<evidence type="ECO:0000256" key="3">
    <source>
        <dbReference type="ARBA" id="ARBA00022692"/>
    </source>
</evidence>
<feature type="transmembrane region" description="Helical" evidence="7">
    <location>
        <begin position="122"/>
        <end position="141"/>
    </location>
</feature>
<name>A0A9D9GTX6_9BACL</name>
<protein>
    <submittedName>
        <fullName evidence="8">ABC transporter permease</fullName>
    </submittedName>
</protein>
<keyword evidence="4 7" id="KW-1133">Transmembrane helix</keyword>
<accession>A0A9D9GTX6</accession>
<dbReference type="EMBL" id="JADIMY010000017">
    <property type="protein sequence ID" value="MBO8427130.1"/>
    <property type="molecule type" value="Genomic_DNA"/>
</dbReference>
<keyword evidence="2" id="KW-1003">Cell membrane</keyword>
<evidence type="ECO:0000256" key="7">
    <source>
        <dbReference type="SAM" id="Phobius"/>
    </source>
</evidence>
<gene>
    <name evidence="8" type="ORF">IAC58_01020</name>
</gene>
<feature type="transmembrane region" description="Helical" evidence="7">
    <location>
        <begin position="302"/>
        <end position="325"/>
    </location>
</feature>
<proteinExistence type="predicted"/>
<dbReference type="AlphaFoldDB" id="A0A9D9GTX6"/>
<evidence type="ECO:0000313" key="8">
    <source>
        <dbReference type="EMBL" id="MBO8427130.1"/>
    </source>
</evidence>
<evidence type="ECO:0000256" key="1">
    <source>
        <dbReference type="ARBA" id="ARBA00004651"/>
    </source>
</evidence>
<evidence type="ECO:0000256" key="2">
    <source>
        <dbReference type="ARBA" id="ARBA00022475"/>
    </source>
</evidence>
<comment type="caution">
    <text evidence="8">The sequence shown here is derived from an EMBL/GenBank/DDBJ whole genome shotgun (WGS) entry which is preliminary data.</text>
</comment>
<organism evidence="8 9">
    <name type="scientific">Candidatus Onthovivens merdipullorum</name>
    <dbReference type="NCBI Taxonomy" id="2840889"/>
    <lineage>
        <taxon>Bacteria</taxon>
        <taxon>Bacillati</taxon>
        <taxon>Bacillota</taxon>
        <taxon>Bacilli</taxon>
        <taxon>Bacillales</taxon>
        <taxon>Candidatus Onthovivens</taxon>
    </lineage>
</organism>
<feature type="transmembrane region" description="Helical" evidence="7">
    <location>
        <begin position="148"/>
        <end position="167"/>
    </location>
</feature>
<dbReference type="GO" id="GO:0005886">
    <property type="term" value="C:plasma membrane"/>
    <property type="evidence" value="ECO:0007669"/>
    <property type="project" value="UniProtKB-SubCell"/>
</dbReference>
<reference evidence="8" key="1">
    <citation type="submission" date="2020-10" db="EMBL/GenBank/DDBJ databases">
        <authorList>
            <person name="Gilroy R."/>
        </authorList>
    </citation>
    <scope>NUCLEOTIDE SEQUENCE</scope>
    <source>
        <strain evidence="8">11159</strain>
    </source>
</reference>
<feature type="transmembrane region" description="Helical" evidence="7">
    <location>
        <begin position="27"/>
        <end position="46"/>
    </location>
</feature>
<feature type="transmembrane region" description="Helical" evidence="7">
    <location>
        <begin position="212"/>
        <end position="231"/>
    </location>
</feature>
<dbReference type="Pfam" id="PF02653">
    <property type="entry name" value="BPD_transp_2"/>
    <property type="match status" value="1"/>
</dbReference>
<feature type="transmembrane region" description="Helical" evidence="7">
    <location>
        <begin position="261"/>
        <end position="282"/>
    </location>
</feature>
<evidence type="ECO:0000256" key="5">
    <source>
        <dbReference type="ARBA" id="ARBA00023136"/>
    </source>
</evidence>
<dbReference type="Proteomes" id="UP000823613">
    <property type="component" value="Unassembled WGS sequence"/>
</dbReference>
<feature type="transmembrane region" description="Helical" evidence="7">
    <location>
        <begin position="345"/>
        <end position="369"/>
    </location>
</feature>
<keyword evidence="5 7" id="KW-0472">Membrane</keyword>
<keyword evidence="3 7" id="KW-0812">Transmembrane</keyword>
<dbReference type="PANTHER" id="PTHR47089">
    <property type="entry name" value="ABC TRANSPORTER, PERMEASE PROTEIN"/>
    <property type="match status" value="1"/>
</dbReference>
<feature type="compositionally biased region" description="Basic and acidic residues" evidence="6">
    <location>
        <begin position="401"/>
        <end position="415"/>
    </location>
</feature>
<evidence type="ECO:0000256" key="6">
    <source>
        <dbReference type="SAM" id="MobiDB-lite"/>
    </source>
</evidence>
<sequence>MSKTKDFFNSLPAKSIKILKSDGAKKTYSSLFCILVSLIIGIIFLLCMDAPRAFPEFINMISGGMTFGGINFFAILAKTAPLLCCGLSIVFANKSGMFNIGVAGQYTIGVFASLMFALQFNMSWIVCMLFAMIFGAIWAIIPGILKAYCNVSEVLSGIMLNWVALFFTNYSFQTYLSDCVNGAEGAKTFTLFSKNPSALLPDIGLRASTNNYFSIGIFIALIAAVVIWFLLSKTTFGFQVKGSGLNKEATKYAGMKGNRNIIVSMAISGCLAGLGASLYYLAGLEQWSVQASSALPGLPWNGIVVAFVGQLSPIGTIFASIFVTLISHGSRFMLQTSFPAEISDLVTGLIVYLSGLSNLAIILLNKYVFSKKKVSKKDCEMFFNNKNDDVNSNDSTNIISKENENISKEEKTEDK</sequence>
<evidence type="ECO:0000313" key="9">
    <source>
        <dbReference type="Proteomes" id="UP000823613"/>
    </source>
</evidence>